<gene>
    <name evidence="1" type="ORF">DJ90_1036</name>
</gene>
<dbReference type="EMBL" id="JMQA01000018">
    <property type="protein sequence ID" value="KFN10302.1"/>
    <property type="molecule type" value="Genomic_DNA"/>
</dbReference>
<organism evidence="1 2">
    <name type="scientific">Paenibacillus macerans</name>
    <name type="common">Bacillus macerans</name>
    <dbReference type="NCBI Taxonomy" id="44252"/>
    <lineage>
        <taxon>Bacteria</taxon>
        <taxon>Bacillati</taxon>
        <taxon>Bacillota</taxon>
        <taxon>Bacilli</taxon>
        <taxon>Bacillales</taxon>
        <taxon>Paenibacillaceae</taxon>
        <taxon>Paenibacillus</taxon>
    </lineage>
</organism>
<dbReference type="STRING" id="44252.DJ90_1036"/>
<dbReference type="Proteomes" id="UP000029278">
    <property type="component" value="Unassembled WGS sequence"/>
</dbReference>
<dbReference type="HOGENOM" id="CLU_114898_0_0_9"/>
<proteinExistence type="predicted"/>
<evidence type="ECO:0000313" key="1">
    <source>
        <dbReference type="EMBL" id="KFN10302.1"/>
    </source>
</evidence>
<dbReference type="GeneID" id="77011779"/>
<protein>
    <submittedName>
        <fullName evidence="1">Uncharacterized protein</fullName>
    </submittedName>
</protein>
<dbReference type="PATRIC" id="fig|44252.3.peg.1495"/>
<keyword evidence="2" id="KW-1185">Reference proteome</keyword>
<comment type="caution">
    <text evidence="1">The sequence shown here is derived from an EMBL/GenBank/DDBJ whole genome shotgun (WGS) entry which is preliminary data.</text>
</comment>
<dbReference type="RefSeq" id="WP_155619621.1">
    <property type="nucleotide sequence ID" value="NZ_BGMM01000011.1"/>
</dbReference>
<name>A0A090ZI47_PAEMA</name>
<evidence type="ECO:0000313" key="2">
    <source>
        <dbReference type="Proteomes" id="UP000029278"/>
    </source>
</evidence>
<reference evidence="1 2" key="1">
    <citation type="submission" date="2014-04" db="EMBL/GenBank/DDBJ databases">
        <authorList>
            <person name="Bishop-Lilly K.A."/>
            <person name="Broomall S.M."/>
            <person name="Chain P.S."/>
            <person name="Chertkov O."/>
            <person name="Coyne S.R."/>
            <person name="Daligault H.E."/>
            <person name="Davenport K.W."/>
            <person name="Erkkila T."/>
            <person name="Frey K.G."/>
            <person name="Gibbons H.S."/>
            <person name="Gu W."/>
            <person name="Jaissle J."/>
            <person name="Johnson S.L."/>
            <person name="Koroleva G.I."/>
            <person name="Ladner J.T."/>
            <person name="Lo C.-C."/>
            <person name="Minogue T.D."/>
            <person name="Munk C."/>
            <person name="Palacios G.F."/>
            <person name="Redden C.L."/>
            <person name="Rosenzweig C.N."/>
            <person name="Scholz M.B."/>
            <person name="Teshima H."/>
            <person name="Xu Y."/>
        </authorList>
    </citation>
    <scope>NUCLEOTIDE SEQUENCE [LARGE SCALE GENOMIC DNA]</scope>
    <source>
        <strain evidence="1 2">8244</strain>
    </source>
</reference>
<dbReference type="AlphaFoldDB" id="A0A090ZI47"/>
<accession>A0A090ZI47</accession>
<sequence length="187" mass="22473">MELRNRVELFLYHYFESSHGPFRNLSGLSMEDAEDVMRNLKEKGVFASQRSEDYLTVRRDLENRARKMFIQKGGKPRSRFPHYLTLGPCEWLKSWYNEAKEVIIPLDDIDEDTISFTYGDLFPTMRFLDGKPYREQVYTKREIFLIIEQYGYPQQWNKDGSKGPERYIEVQLWDEEIIQKYIKKNGM</sequence>